<dbReference type="GO" id="GO:0016020">
    <property type="term" value="C:membrane"/>
    <property type="evidence" value="ECO:0007669"/>
    <property type="project" value="UniProtKB-SubCell"/>
</dbReference>
<gene>
    <name evidence="5" type="ORF">KIW84_014984</name>
</gene>
<dbReference type="Proteomes" id="UP001058974">
    <property type="component" value="Chromosome 1"/>
</dbReference>
<keyword evidence="6" id="KW-1185">Reference proteome</keyword>
<comment type="subcellular location">
    <subcellularLocation>
        <location evidence="1">Membrane</location>
        <topology evidence="1">Multi-pass membrane protein</topology>
    </subcellularLocation>
</comment>
<organism evidence="5 6">
    <name type="scientific">Pisum sativum</name>
    <name type="common">Garden pea</name>
    <name type="synonym">Lathyrus oleraceus</name>
    <dbReference type="NCBI Taxonomy" id="3888"/>
    <lineage>
        <taxon>Eukaryota</taxon>
        <taxon>Viridiplantae</taxon>
        <taxon>Streptophyta</taxon>
        <taxon>Embryophyta</taxon>
        <taxon>Tracheophyta</taxon>
        <taxon>Spermatophyta</taxon>
        <taxon>Magnoliopsida</taxon>
        <taxon>eudicotyledons</taxon>
        <taxon>Gunneridae</taxon>
        <taxon>Pentapetalae</taxon>
        <taxon>rosids</taxon>
        <taxon>fabids</taxon>
        <taxon>Fabales</taxon>
        <taxon>Fabaceae</taxon>
        <taxon>Papilionoideae</taxon>
        <taxon>50 kb inversion clade</taxon>
        <taxon>NPAAA clade</taxon>
        <taxon>Hologalegina</taxon>
        <taxon>IRL clade</taxon>
        <taxon>Fabeae</taxon>
        <taxon>Lathyrus</taxon>
    </lineage>
</organism>
<comment type="caution">
    <text evidence="5">The sequence shown here is derived from an EMBL/GenBank/DDBJ whole genome shotgun (WGS) entry which is preliminary data.</text>
</comment>
<accession>A0A9D5GZR8</accession>
<evidence type="ECO:0000256" key="3">
    <source>
        <dbReference type="ARBA" id="ARBA00022989"/>
    </source>
</evidence>
<keyword evidence="4" id="KW-0472">Membrane</keyword>
<evidence type="ECO:0000313" key="5">
    <source>
        <dbReference type="EMBL" id="KAI5447345.1"/>
    </source>
</evidence>
<dbReference type="Gramene" id="Psat01G0498400-T1">
    <property type="protein sequence ID" value="KAI5447345.1"/>
    <property type="gene ID" value="KIW84_014984"/>
</dbReference>
<protein>
    <submittedName>
        <fullName evidence="5">Uncharacterized protein</fullName>
    </submittedName>
</protein>
<evidence type="ECO:0000256" key="2">
    <source>
        <dbReference type="ARBA" id="ARBA00022692"/>
    </source>
</evidence>
<sequence>MPSYNSLIQQNPFVQTILLRINASSKSDNAQSPNWSKWIPAGSFVADKVFRLTFSATASPIGQFVSSPTMFLHSINPRVKLVTKIHSCMAFRSGCSTDKVAYNYAIWISSILDFAFSLDSTKKCLDGKELLILGLFSVRFP</sequence>
<evidence type="ECO:0000256" key="1">
    <source>
        <dbReference type="ARBA" id="ARBA00004141"/>
    </source>
</evidence>
<dbReference type="AlphaFoldDB" id="A0A9D5GZR8"/>
<dbReference type="PANTHER" id="PTHR33514">
    <property type="entry name" value="PROTEIN ABCI12, CHLOROPLASTIC"/>
    <property type="match status" value="1"/>
</dbReference>
<dbReference type="EMBL" id="JAMSHJ010000001">
    <property type="protein sequence ID" value="KAI5447345.1"/>
    <property type="molecule type" value="Genomic_DNA"/>
</dbReference>
<dbReference type="PANTHER" id="PTHR33514:SF13">
    <property type="entry name" value="PROTEIN ABCI12, CHLOROPLASTIC"/>
    <property type="match status" value="1"/>
</dbReference>
<evidence type="ECO:0000313" key="6">
    <source>
        <dbReference type="Proteomes" id="UP001058974"/>
    </source>
</evidence>
<proteinExistence type="predicted"/>
<evidence type="ECO:0000256" key="4">
    <source>
        <dbReference type="ARBA" id="ARBA00023136"/>
    </source>
</evidence>
<keyword evidence="2" id="KW-0812">Transmembrane</keyword>
<dbReference type="GO" id="GO:0009507">
    <property type="term" value="C:chloroplast"/>
    <property type="evidence" value="ECO:0007669"/>
    <property type="project" value="TreeGrafter"/>
</dbReference>
<reference evidence="5 6" key="1">
    <citation type="journal article" date="2022" name="Nat. Genet.">
        <title>Improved pea reference genome and pan-genome highlight genomic features and evolutionary characteristics.</title>
        <authorList>
            <person name="Yang T."/>
            <person name="Liu R."/>
            <person name="Luo Y."/>
            <person name="Hu S."/>
            <person name="Wang D."/>
            <person name="Wang C."/>
            <person name="Pandey M.K."/>
            <person name="Ge S."/>
            <person name="Xu Q."/>
            <person name="Li N."/>
            <person name="Li G."/>
            <person name="Huang Y."/>
            <person name="Saxena R.K."/>
            <person name="Ji Y."/>
            <person name="Li M."/>
            <person name="Yan X."/>
            <person name="He Y."/>
            <person name="Liu Y."/>
            <person name="Wang X."/>
            <person name="Xiang C."/>
            <person name="Varshney R.K."/>
            <person name="Ding H."/>
            <person name="Gao S."/>
            <person name="Zong X."/>
        </authorList>
    </citation>
    <scope>NUCLEOTIDE SEQUENCE [LARGE SCALE GENOMIC DNA]</scope>
    <source>
        <strain evidence="5 6">cv. Zhongwan 6</strain>
    </source>
</reference>
<name>A0A9D5GZR8_PEA</name>
<keyword evidence="3" id="KW-1133">Transmembrane helix</keyword>